<dbReference type="FunFam" id="3.40.50.300:FF:002141">
    <property type="entry name" value="Dynein heavy chain"/>
    <property type="match status" value="1"/>
</dbReference>
<evidence type="ECO:0000256" key="12">
    <source>
        <dbReference type="ARBA" id="ARBA00023175"/>
    </source>
</evidence>
<evidence type="ECO:0000256" key="6">
    <source>
        <dbReference type="ARBA" id="ARBA00022794"/>
    </source>
</evidence>
<dbReference type="Gene3D" id="1.10.8.710">
    <property type="match status" value="1"/>
</dbReference>
<accession>A0A699YL08</accession>
<evidence type="ECO:0000259" key="19">
    <source>
        <dbReference type="Pfam" id="PF12781"/>
    </source>
</evidence>
<sequence>MFSGLAQTGAWTCLDEFNRIEVEVLSVVATQIATVMQAIKESRKRFIFLGQEIRLIPTCGIFVTMNPGYAGRSELPDNLKAILRPVSMMVPDFTLIAEIMMFSEGFSSAKVLAKKMIAIMELSQQQLSKQDHYDYGLRSFVIPIARAAGSLKRVDPDASEEVILYRTMLDLIKPKLVYLDLPLFMALLSDLFPGVELPAADGGSLKRAIEAELREHNLQVVPEYITKIIQVFDCKVARHGNMIVGKTGSGKSEAWKALQRALARLKKEEPEEERYQKVHVHTINPLALSNDELYGSFDQGTHEWQDGVLARIMRTVCKDESLDQKWILFDGPVDTLWIESMNTTLDDNKLLTLLSGERIAMTPQVSLLFEVEDLSQASPATVSRAGMIYLNVEDLGWRPFITSWLATKQAKEPAVAEALGRHIDKYMDMVLEHKRLHCRELVVADRLACVRSFTRLFDALATAENGVAAEEGPEAFNLLVEMWFLFCIIWGIGGPLDEDGRKKFDVFMREQDTRYPSSETVFEYYVDVKTRQWVAWENKLSASYKPAPDLPFFKILVPTVDTVRNKFVASALVKVFQHTLIVGNVGVGKTMIVQSMLDSIPGDRTAMTINFSAQTSSNSLQDTIEGKLEKRTKGVFAPAGGKKLVCFIDDLNMPQKSKFGFIPPLELLKLWVDNGFWYDRQKCEVKYVKDMQLLAAMAPPGGGRNHFSQRVGACFSTINVTSPNDSQLKRIFGTILNSKLADFDDEVKPLADPITSATIAIYRAVSRELLPTPSKSHYLFNTRDLAKVIQGMMQATKTYYNSRDELLQLWCHEACRIIADRMWDANDKEWLRKQLDEKLLSSFSTSYSQVFEAFGEQVPPFVTFMRQGTDAPPYEPVRDMAALKELLTEKLEDYALEPGASSMDLVLFRDALHHICRIHRILCQPRGNALLVGVGGSGRKSLSRLATFVAELKCFTIEITKNYRITEFREDLKGLTRQAGCANKPTVFLFDETQIVFETFLEDVNNILTSGEVPNLFPKDELGTMLDEVRAAAKAAGAGETQEALYAFWLERVRTNLHVILCLSPVGDTFRERCRMFPGLVNCTTIDWFTEWPADALFEVASKQLSAVDLGSAEVKANVCKVFVTAHQSVEATSAKMAAALKRKNYVTPTNYLETVRGYVSLLAEKRRELGDKANKLKGGLEKLAETSVQVAAMKKVAEEKKVVVAQAKTDCEELLVEIVQDKRVADEQEKQVNAEAMKIGKEAEEANLIASQVQTELDKALPALQAAEEALNVLTKKDMSELKAYAKPPALVELTLAGVMTVLRRPATWDEAKKQLGDASFMTKLLEFDKDKLDDSLLKKIGKFTVSPEFTPEAVGKVSLAARGLCLWVRSMETYGHVAKEVAPKRLKLKMAQDTLAKKQAALRTAQEALATVLAKVQALKNKYDDSTGRKRALEEELSDLEGKLERAEKLVTGLAGERVRWEGSISDYEAAMTCLPGDVVLASSFLSYAGPFPSEYRDDLVKHTWLPQVKALAIPASEHFDFALFLADPKAVRDWNIQGLPSDSFSTENGVMVTRGRRWPLMIDPQGQANKWVKNMEKGPGGLKVLNLQMADMARQVENAIQFGNAVLLQDVLEEMDPILEPVLAKSFIKRGNQLLIKLGDKEVDYNKDFRLYITTKLANPHYTPEISTKVMIVNFAVKEAGLEAQLLAAVVRAERPDLDKQKNDLVVKVAAGKRTQVAEENSRKIEAASQAYRPCSVRASVLYFVLNDLATIDPMYQFSLDAYNDLFLISIRNSPRSDVLQDRIKSLNEYH</sequence>
<evidence type="ECO:0000259" key="20">
    <source>
        <dbReference type="Pfam" id="PF17852"/>
    </source>
</evidence>
<name>A0A699YL08_HAELA</name>
<dbReference type="Gene3D" id="3.40.50.300">
    <property type="entry name" value="P-loop containing nucleotide triphosphate hydrolases"/>
    <property type="match status" value="4"/>
</dbReference>
<keyword evidence="5" id="KW-0547">Nucleotide-binding</keyword>
<dbReference type="PANTHER" id="PTHR45703:SF32">
    <property type="entry name" value="DYNEINS HEAVY CHAIN"/>
    <property type="match status" value="1"/>
</dbReference>
<dbReference type="PANTHER" id="PTHR45703">
    <property type="entry name" value="DYNEIN HEAVY CHAIN"/>
    <property type="match status" value="1"/>
</dbReference>
<keyword evidence="14" id="KW-0966">Cell projection</keyword>
<dbReference type="InterPro" id="IPR041466">
    <property type="entry name" value="Dynein_AAA5_ext"/>
</dbReference>
<dbReference type="GO" id="GO:0005929">
    <property type="term" value="C:cilium"/>
    <property type="evidence" value="ECO:0007669"/>
    <property type="project" value="UniProtKB-ARBA"/>
</dbReference>
<evidence type="ECO:0000313" key="22">
    <source>
        <dbReference type="EMBL" id="GFH10191.1"/>
    </source>
</evidence>
<dbReference type="InterPro" id="IPR035706">
    <property type="entry name" value="AAA_9"/>
</dbReference>
<dbReference type="FunFam" id="1.20.920.30:FF:000009">
    <property type="entry name" value="Dynein heavy chain 9"/>
    <property type="match status" value="1"/>
</dbReference>
<evidence type="ECO:0000256" key="4">
    <source>
        <dbReference type="ARBA" id="ARBA00022737"/>
    </source>
</evidence>
<keyword evidence="8" id="KW-0282">Flagellum</keyword>
<dbReference type="EMBL" id="BLLF01000294">
    <property type="protein sequence ID" value="GFH10191.1"/>
    <property type="molecule type" value="Genomic_DNA"/>
</dbReference>
<dbReference type="Proteomes" id="UP000485058">
    <property type="component" value="Unassembled WGS sequence"/>
</dbReference>
<evidence type="ECO:0000256" key="11">
    <source>
        <dbReference type="ARBA" id="ARBA00023069"/>
    </source>
</evidence>
<evidence type="ECO:0000256" key="10">
    <source>
        <dbReference type="ARBA" id="ARBA00023054"/>
    </source>
</evidence>
<organism evidence="22 23">
    <name type="scientific">Haematococcus lacustris</name>
    <name type="common">Green alga</name>
    <name type="synonym">Haematococcus pluvialis</name>
    <dbReference type="NCBI Taxonomy" id="44745"/>
    <lineage>
        <taxon>Eukaryota</taxon>
        <taxon>Viridiplantae</taxon>
        <taxon>Chlorophyta</taxon>
        <taxon>core chlorophytes</taxon>
        <taxon>Chlorophyceae</taxon>
        <taxon>CS clade</taxon>
        <taxon>Chlamydomonadales</taxon>
        <taxon>Haematococcaceae</taxon>
        <taxon>Haematococcus</taxon>
    </lineage>
</organism>
<dbReference type="Gene3D" id="1.20.920.30">
    <property type="match status" value="1"/>
</dbReference>
<dbReference type="FunFam" id="3.40.50.300:FF:000049">
    <property type="entry name" value="Dynein, axonemal, heavy chain 5"/>
    <property type="match status" value="1"/>
</dbReference>
<keyword evidence="12" id="KW-0505">Motor protein</keyword>
<dbReference type="Pfam" id="PF12775">
    <property type="entry name" value="AAA_7"/>
    <property type="match status" value="1"/>
</dbReference>
<reference evidence="22 23" key="1">
    <citation type="submission" date="2020-02" db="EMBL/GenBank/DDBJ databases">
        <title>Draft genome sequence of Haematococcus lacustris strain NIES-144.</title>
        <authorList>
            <person name="Morimoto D."/>
            <person name="Nakagawa S."/>
            <person name="Yoshida T."/>
            <person name="Sawayama S."/>
        </authorList>
    </citation>
    <scope>NUCLEOTIDE SEQUENCE [LARGE SCALE GENOMIC DNA]</scope>
    <source>
        <strain evidence="22 23">NIES-144</strain>
    </source>
</reference>
<keyword evidence="9" id="KW-0243">Dynein</keyword>
<evidence type="ECO:0000256" key="1">
    <source>
        <dbReference type="ARBA" id="ARBA00004611"/>
    </source>
</evidence>
<dbReference type="InterPro" id="IPR024743">
    <property type="entry name" value="Dynein_HC_stalk"/>
</dbReference>
<keyword evidence="11" id="KW-0969">Cilium</keyword>
<dbReference type="InterPro" id="IPR054354">
    <property type="entry name" value="DYNC2H1-like_lid"/>
</dbReference>
<feature type="domain" description="Dynein heavy chain hydrolytic ATP-binding dynein motor region" evidence="16">
    <location>
        <begin position="1"/>
        <end position="252"/>
    </location>
</feature>
<dbReference type="GO" id="GO:0005524">
    <property type="term" value="F:ATP binding"/>
    <property type="evidence" value="ECO:0007669"/>
    <property type="project" value="UniProtKB-KW"/>
</dbReference>
<dbReference type="InterPro" id="IPR043157">
    <property type="entry name" value="Dynein_AAA1S"/>
</dbReference>
<keyword evidence="2" id="KW-0963">Cytoplasm</keyword>
<evidence type="ECO:0000259" key="21">
    <source>
        <dbReference type="Pfam" id="PF22597"/>
    </source>
</evidence>
<dbReference type="InterPro" id="IPR035699">
    <property type="entry name" value="AAA_6"/>
</dbReference>
<feature type="domain" description="Dynein heavy chain AAA 5 extension" evidence="20">
    <location>
        <begin position="422"/>
        <end position="538"/>
    </location>
</feature>
<evidence type="ECO:0000256" key="14">
    <source>
        <dbReference type="ARBA" id="ARBA00023273"/>
    </source>
</evidence>
<keyword evidence="10 15" id="KW-0175">Coiled coil</keyword>
<evidence type="ECO:0000256" key="13">
    <source>
        <dbReference type="ARBA" id="ARBA00023212"/>
    </source>
</evidence>
<feature type="coiled-coil region" evidence="15">
    <location>
        <begin position="1390"/>
        <end position="1459"/>
    </location>
</feature>
<dbReference type="InterPro" id="IPR027417">
    <property type="entry name" value="P-loop_NTPase"/>
</dbReference>
<evidence type="ECO:0000259" key="16">
    <source>
        <dbReference type="Pfam" id="PF12774"/>
    </source>
</evidence>
<evidence type="ECO:0000256" key="5">
    <source>
        <dbReference type="ARBA" id="ARBA00022741"/>
    </source>
</evidence>
<feature type="domain" description="Dynein heavy chain coiled coil stalk" evidence="17">
    <location>
        <begin position="1176"/>
        <end position="1510"/>
    </location>
</feature>
<protein>
    <submittedName>
        <fullName evidence="22">Dynein-1, subspecies f</fullName>
    </submittedName>
</protein>
<comment type="caution">
    <text evidence="22">The sequence shown here is derived from an EMBL/GenBank/DDBJ whole genome shotgun (WGS) entry which is preliminary data.</text>
</comment>
<feature type="domain" description="Dynein 2 heavy chain 1 cytoplasmic ATPase lid" evidence="21">
    <location>
        <begin position="746"/>
        <end position="828"/>
    </location>
</feature>
<evidence type="ECO:0000256" key="8">
    <source>
        <dbReference type="ARBA" id="ARBA00022846"/>
    </source>
</evidence>
<dbReference type="FunFam" id="1.10.8.710:FF:000001">
    <property type="entry name" value="Dynein axonemal heavy chain 2"/>
    <property type="match status" value="1"/>
</dbReference>
<dbReference type="Pfam" id="PF22597">
    <property type="entry name" value="DYN_lid"/>
    <property type="match status" value="1"/>
</dbReference>
<keyword evidence="7" id="KW-0067">ATP-binding</keyword>
<dbReference type="Pfam" id="PF12781">
    <property type="entry name" value="AAA_9"/>
    <property type="match status" value="1"/>
</dbReference>
<evidence type="ECO:0000256" key="7">
    <source>
        <dbReference type="ARBA" id="ARBA00022840"/>
    </source>
</evidence>
<comment type="subcellular location">
    <subcellularLocation>
        <location evidence="1">Cytoplasm</location>
        <location evidence="1">Cytoskeleton</location>
        <location evidence="1">Flagellum axoneme</location>
    </subcellularLocation>
</comment>
<proteinExistence type="predicted"/>
<feature type="non-terminal residue" evidence="22">
    <location>
        <position position="1794"/>
    </location>
</feature>
<evidence type="ECO:0000259" key="17">
    <source>
        <dbReference type="Pfam" id="PF12777"/>
    </source>
</evidence>
<keyword evidence="3" id="KW-0493">Microtubule</keyword>
<keyword evidence="6" id="KW-0970">Cilium biogenesis/degradation</keyword>
<dbReference type="SUPFAM" id="SSF52540">
    <property type="entry name" value="P-loop containing nucleoside triphosphate hydrolases"/>
    <property type="match status" value="4"/>
</dbReference>
<dbReference type="GO" id="GO:0045505">
    <property type="term" value="F:dynein intermediate chain binding"/>
    <property type="evidence" value="ECO:0007669"/>
    <property type="project" value="InterPro"/>
</dbReference>
<dbReference type="GO" id="GO:0005874">
    <property type="term" value="C:microtubule"/>
    <property type="evidence" value="ECO:0007669"/>
    <property type="project" value="UniProtKB-KW"/>
</dbReference>
<keyword evidence="23" id="KW-1185">Reference proteome</keyword>
<keyword evidence="4" id="KW-0677">Repeat</keyword>
<dbReference type="Gene3D" id="1.10.472.130">
    <property type="match status" value="1"/>
</dbReference>
<dbReference type="InterPro" id="IPR024317">
    <property type="entry name" value="Dynein_heavy_chain_D4_dom"/>
</dbReference>
<dbReference type="GO" id="GO:0030286">
    <property type="term" value="C:dynein complex"/>
    <property type="evidence" value="ECO:0007669"/>
    <property type="project" value="UniProtKB-KW"/>
</dbReference>
<dbReference type="SUPFAM" id="SSF90257">
    <property type="entry name" value="Myosin rod fragments"/>
    <property type="match status" value="1"/>
</dbReference>
<feature type="non-terminal residue" evidence="22">
    <location>
        <position position="1"/>
    </location>
</feature>
<dbReference type="Pfam" id="PF12774">
    <property type="entry name" value="AAA_6"/>
    <property type="match status" value="1"/>
</dbReference>
<evidence type="ECO:0000256" key="2">
    <source>
        <dbReference type="ARBA" id="ARBA00022490"/>
    </source>
</evidence>
<evidence type="ECO:0000256" key="9">
    <source>
        <dbReference type="ARBA" id="ARBA00023017"/>
    </source>
</evidence>
<dbReference type="GO" id="GO:0003774">
    <property type="term" value="F:cytoskeletal motor activity"/>
    <property type="evidence" value="ECO:0007669"/>
    <property type="project" value="UniProtKB-ARBA"/>
</dbReference>
<dbReference type="FunFam" id="1.20.920.20:FF:000001">
    <property type="entry name" value="dynein heavy chain 2, axonemal"/>
    <property type="match status" value="1"/>
</dbReference>
<dbReference type="GO" id="GO:0007018">
    <property type="term" value="P:microtubule-based movement"/>
    <property type="evidence" value="ECO:0007669"/>
    <property type="project" value="InterPro"/>
</dbReference>
<dbReference type="GO" id="GO:0051959">
    <property type="term" value="F:dynein light intermediate chain binding"/>
    <property type="evidence" value="ECO:0007669"/>
    <property type="project" value="InterPro"/>
</dbReference>
<dbReference type="Pfam" id="PF12777">
    <property type="entry name" value="MT"/>
    <property type="match status" value="1"/>
</dbReference>
<feature type="domain" description="Dynein heavy chain ATP-binding dynein motor region" evidence="19">
    <location>
        <begin position="1535"/>
        <end position="1719"/>
    </location>
</feature>
<dbReference type="Gene3D" id="1.20.920.20">
    <property type="match status" value="1"/>
</dbReference>
<dbReference type="Pfam" id="PF12780">
    <property type="entry name" value="AAA_8"/>
    <property type="match status" value="1"/>
</dbReference>
<feature type="domain" description="Dynein heavy chain AAA module D4" evidence="18">
    <location>
        <begin position="903"/>
        <end position="1162"/>
    </location>
</feature>
<keyword evidence="13" id="KW-0206">Cytoskeleton</keyword>
<dbReference type="InterPro" id="IPR026983">
    <property type="entry name" value="DHC"/>
</dbReference>
<evidence type="ECO:0000259" key="18">
    <source>
        <dbReference type="Pfam" id="PF12780"/>
    </source>
</evidence>
<dbReference type="Gene3D" id="1.10.8.1220">
    <property type="match status" value="1"/>
</dbReference>
<evidence type="ECO:0000256" key="3">
    <source>
        <dbReference type="ARBA" id="ARBA00022701"/>
    </source>
</evidence>
<dbReference type="Pfam" id="PF17852">
    <property type="entry name" value="Dynein_AAA_lid"/>
    <property type="match status" value="1"/>
</dbReference>
<gene>
    <name evidence="22" type="ORF">HaLaN_05460</name>
</gene>
<evidence type="ECO:0000256" key="15">
    <source>
        <dbReference type="SAM" id="Coils"/>
    </source>
</evidence>
<evidence type="ECO:0000313" key="23">
    <source>
        <dbReference type="Proteomes" id="UP000485058"/>
    </source>
</evidence>
<dbReference type="GO" id="GO:0030030">
    <property type="term" value="P:cell projection organization"/>
    <property type="evidence" value="ECO:0007669"/>
    <property type="project" value="UniProtKB-KW"/>
</dbReference>